<dbReference type="HOGENOM" id="CLU_033835_0_0_1"/>
<dbReference type="Proteomes" id="UP000022910">
    <property type="component" value="Unassembled WGS sequence"/>
</dbReference>
<reference evidence="1 2" key="1">
    <citation type="submission" date="2014-02" db="EMBL/GenBank/DDBJ databases">
        <title>Single nucleus genome sequencing reveals high similarity among nuclei of an endomycorrhizal fungus.</title>
        <authorList>
            <person name="Lin K."/>
            <person name="Geurts R."/>
            <person name="Zhang Z."/>
            <person name="Limpens E."/>
            <person name="Saunders D.G."/>
            <person name="Mu D."/>
            <person name="Pang E."/>
            <person name="Cao H."/>
            <person name="Cha H."/>
            <person name="Lin T."/>
            <person name="Zhou Q."/>
            <person name="Shang Y."/>
            <person name="Li Y."/>
            <person name="Ivanov S."/>
            <person name="Sharma T."/>
            <person name="Velzen R.V."/>
            <person name="Ruijter N.D."/>
            <person name="Aanen D.K."/>
            <person name="Win J."/>
            <person name="Kamoun S."/>
            <person name="Bisseling T."/>
            <person name="Huang S."/>
        </authorList>
    </citation>
    <scope>NUCLEOTIDE SEQUENCE [LARGE SCALE GENOMIC DNA]</scope>
    <source>
        <strain evidence="2">DAOM197198w</strain>
    </source>
</reference>
<gene>
    <name evidence="1" type="ORF">RirG_147910</name>
</gene>
<proteinExistence type="predicted"/>
<dbReference type="SUPFAM" id="SSF51101">
    <property type="entry name" value="Mannose-binding lectins"/>
    <property type="match status" value="1"/>
</dbReference>
<dbReference type="Gene3D" id="2.100.10.30">
    <property type="entry name" value="Jacalin-like lectin domain"/>
    <property type="match status" value="1"/>
</dbReference>
<evidence type="ECO:0000313" key="2">
    <source>
        <dbReference type="Proteomes" id="UP000022910"/>
    </source>
</evidence>
<dbReference type="SMR" id="A0A015MAN1"/>
<comment type="caution">
    <text evidence="1">The sequence shown here is derived from an EMBL/GenBank/DDBJ whole genome shotgun (WGS) entry which is preliminary data.</text>
</comment>
<sequence length="439" mass="51304">MSKTWDDRIVDYIKEFSQDYYNLGQCIVTLIDEFFPQYESDIFSLIPDRSKDLFKPGVIEKEIKNCQKNLKKLLQFLILYRDDYENKKRNSYINNLVDQCNNLYKILFNNSNVIQLIPINITFSLIHLTILRERQKFEVEISEKWDEKWEMDLHQKVDIYIKFFVEIYPKWQEWRKQQIIIKTGINEQKKAFGEVIDTITKRSVSYMPVETPYPNKSFFVNVCDRTKRRLFNESNAEFMKIYMYTFTLNKFKVGYHEYPTIANPSSVGTLWLGVYGRDTFPDGTHISDDAEVKYELSTDKPDMITGINIYEYNIIDALKFFYNNRSGTLVGNSKGGHLTTIRGLKNQYNYVIAVDLYFNYRILCAIEFHFSNGESTGILGNRIKADSKKVSCGPIGKNNDFKLIGVSMASGKADPPECSEGVAYISLCFQHVRIAEQIE</sequence>
<organism evidence="1 2">
    <name type="scientific">Rhizophagus irregularis (strain DAOM 197198w)</name>
    <name type="common">Glomus intraradices</name>
    <dbReference type="NCBI Taxonomy" id="1432141"/>
    <lineage>
        <taxon>Eukaryota</taxon>
        <taxon>Fungi</taxon>
        <taxon>Fungi incertae sedis</taxon>
        <taxon>Mucoromycota</taxon>
        <taxon>Glomeromycotina</taxon>
        <taxon>Glomeromycetes</taxon>
        <taxon>Glomerales</taxon>
        <taxon>Glomeraceae</taxon>
        <taxon>Rhizophagus</taxon>
    </lineage>
</organism>
<dbReference type="AlphaFoldDB" id="A0A015MAN1"/>
<accession>A0A015MAN1</accession>
<dbReference type="InterPro" id="IPR036716">
    <property type="entry name" value="Pest_crys_N_sf"/>
</dbReference>
<dbReference type="Gene3D" id="1.20.190.10">
    <property type="entry name" value="Pesticidal crystal protein, N-terminal domain"/>
    <property type="match status" value="1"/>
</dbReference>
<evidence type="ECO:0000313" key="1">
    <source>
        <dbReference type="EMBL" id="EXX63903.1"/>
    </source>
</evidence>
<dbReference type="OrthoDB" id="2391941at2759"/>
<name>A0A015MAN1_RHIIW</name>
<dbReference type="GO" id="GO:0090729">
    <property type="term" value="F:toxin activity"/>
    <property type="evidence" value="ECO:0007669"/>
    <property type="project" value="InterPro"/>
</dbReference>
<protein>
    <submittedName>
        <fullName evidence="1">Uncharacterized protein</fullName>
    </submittedName>
</protein>
<dbReference type="EMBL" id="JEMT01023734">
    <property type="protein sequence ID" value="EXX63903.1"/>
    <property type="molecule type" value="Genomic_DNA"/>
</dbReference>
<keyword evidence="2" id="KW-1185">Reference proteome</keyword>
<dbReference type="SUPFAM" id="SSF56849">
    <property type="entry name" value="delta-Endotoxin (insectocide), N-terminal domain"/>
    <property type="match status" value="1"/>
</dbReference>
<dbReference type="InterPro" id="IPR036404">
    <property type="entry name" value="Jacalin-like_lectin_dom_sf"/>
</dbReference>